<dbReference type="SUPFAM" id="SSF54160">
    <property type="entry name" value="Chromo domain-like"/>
    <property type="match status" value="1"/>
</dbReference>
<accession>A0AAV5TMG7</accession>
<comment type="caution">
    <text evidence="5">The sequence shown here is derived from an EMBL/GenBank/DDBJ whole genome shotgun (WGS) entry which is preliminary data.</text>
</comment>
<feature type="compositionally biased region" description="Low complexity" evidence="3">
    <location>
        <begin position="189"/>
        <end position="200"/>
    </location>
</feature>
<feature type="compositionally biased region" description="Basic and acidic residues" evidence="3">
    <location>
        <begin position="79"/>
        <end position="123"/>
    </location>
</feature>
<keyword evidence="2" id="KW-0539">Nucleus</keyword>
<dbReference type="GO" id="GO:0005634">
    <property type="term" value="C:nucleus"/>
    <property type="evidence" value="ECO:0007669"/>
    <property type="project" value="UniProtKB-SubCell"/>
</dbReference>
<feature type="region of interest" description="Disordered" evidence="3">
    <location>
        <begin position="184"/>
        <end position="238"/>
    </location>
</feature>
<evidence type="ECO:0000259" key="4">
    <source>
        <dbReference type="PROSITE" id="PS50013"/>
    </source>
</evidence>
<dbReference type="InterPro" id="IPR016197">
    <property type="entry name" value="Chromo-like_dom_sf"/>
</dbReference>
<protein>
    <recommendedName>
        <fullName evidence="4">Chromo domain-containing protein</fullName>
    </recommendedName>
</protein>
<feature type="region of interest" description="Disordered" evidence="3">
    <location>
        <begin position="69"/>
        <end position="171"/>
    </location>
</feature>
<comment type="subcellular location">
    <subcellularLocation>
        <location evidence="1">Nucleus</location>
    </subcellularLocation>
</comment>
<evidence type="ECO:0000313" key="6">
    <source>
        <dbReference type="Proteomes" id="UP001432027"/>
    </source>
</evidence>
<feature type="compositionally biased region" description="Basic and acidic residues" evidence="3">
    <location>
        <begin position="214"/>
        <end position="232"/>
    </location>
</feature>
<dbReference type="InterPro" id="IPR000953">
    <property type="entry name" value="Chromo/chromo_shadow_dom"/>
</dbReference>
<gene>
    <name evidence="5" type="ORF">PENTCL1PPCAC_17419</name>
</gene>
<name>A0AAV5TMG7_9BILA</name>
<dbReference type="EMBL" id="BTSX01000004">
    <property type="protein sequence ID" value="GMS95244.1"/>
    <property type="molecule type" value="Genomic_DNA"/>
</dbReference>
<dbReference type="Pfam" id="PF00385">
    <property type="entry name" value="Chromo"/>
    <property type="match status" value="1"/>
</dbReference>
<dbReference type="PROSITE" id="PS50013">
    <property type="entry name" value="CHROMO_2"/>
    <property type="match status" value="1"/>
</dbReference>
<organism evidence="5 6">
    <name type="scientific">Pristionchus entomophagus</name>
    <dbReference type="NCBI Taxonomy" id="358040"/>
    <lineage>
        <taxon>Eukaryota</taxon>
        <taxon>Metazoa</taxon>
        <taxon>Ecdysozoa</taxon>
        <taxon>Nematoda</taxon>
        <taxon>Chromadorea</taxon>
        <taxon>Rhabditida</taxon>
        <taxon>Rhabditina</taxon>
        <taxon>Diplogasteromorpha</taxon>
        <taxon>Diplogasteroidea</taxon>
        <taxon>Neodiplogasteridae</taxon>
        <taxon>Pristionchus</taxon>
    </lineage>
</organism>
<reference evidence="5" key="1">
    <citation type="submission" date="2023-10" db="EMBL/GenBank/DDBJ databases">
        <title>Genome assembly of Pristionchus species.</title>
        <authorList>
            <person name="Yoshida K."/>
            <person name="Sommer R.J."/>
        </authorList>
    </citation>
    <scope>NUCLEOTIDE SEQUENCE</scope>
    <source>
        <strain evidence="5">RS0144</strain>
    </source>
</reference>
<dbReference type="Gene3D" id="2.40.50.40">
    <property type="match status" value="1"/>
</dbReference>
<evidence type="ECO:0000256" key="3">
    <source>
        <dbReference type="SAM" id="MobiDB-lite"/>
    </source>
</evidence>
<keyword evidence="6" id="KW-1185">Reference proteome</keyword>
<dbReference type="PANTHER" id="PTHR22812">
    <property type="entry name" value="CHROMOBOX PROTEIN"/>
    <property type="match status" value="1"/>
</dbReference>
<sequence>QNVCSLSNFKMADEDVFDVEKIIKKRINAEGETQYYVKWVGYKTPTWEPLINLAETSMLEEFEKNYVATPKRKGAATPKRKENLTPKKKEVSTPKKKEVSTPKKREVSTPKKKETSTPKEKSTPKSKVVLAVGKTPKMAARLQLTPDKSETSGISSTVKESARRGVKRTLEVPTPAKPVVVSYFEEQETPSTSRSVSPDRSSNDASVECNPAKRAKEGSPDIVKETKTEEVPKTCSIM</sequence>
<feature type="non-terminal residue" evidence="5">
    <location>
        <position position="1"/>
    </location>
</feature>
<evidence type="ECO:0000256" key="1">
    <source>
        <dbReference type="ARBA" id="ARBA00004123"/>
    </source>
</evidence>
<evidence type="ECO:0000313" key="5">
    <source>
        <dbReference type="EMBL" id="GMS95244.1"/>
    </source>
</evidence>
<dbReference type="InterPro" id="IPR023780">
    <property type="entry name" value="Chromo_domain"/>
</dbReference>
<evidence type="ECO:0000256" key="2">
    <source>
        <dbReference type="ARBA" id="ARBA00023242"/>
    </source>
</evidence>
<dbReference type="AlphaFoldDB" id="A0AAV5TMG7"/>
<dbReference type="Proteomes" id="UP001432027">
    <property type="component" value="Unassembled WGS sequence"/>
</dbReference>
<proteinExistence type="predicted"/>
<dbReference type="InterPro" id="IPR051219">
    <property type="entry name" value="Heterochromatin_chromo-domain"/>
</dbReference>
<dbReference type="SMART" id="SM00298">
    <property type="entry name" value="CHROMO"/>
    <property type="match status" value="1"/>
</dbReference>
<feature type="domain" description="Chromo" evidence="4">
    <location>
        <begin position="17"/>
        <end position="74"/>
    </location>
</feature>